<dbReference type="AlphaFoldDB" id="A0A0N5B0N7"/>
<dbReference type="Proteomes" id="UP000046393">
    <property type="component" value="Unplaced"/>
</dbReference>
<reference evidence="2" key="1">
    <citation type="submission" date="2017-02" db="UniProtKB">
        <authorList>
            <consortium name="WormBaseParasite"/>
        </authorList>
    </citation>
    <scope>IDENTIFICATION</scope>
</reference>
<name>A0A0N5B0N7_9BILA</name>
<evidence type="ECO:0000313" key="2">
    <source>
        <dbReference type="WBParaSite" id="SMUV_0001083901-mRNA-1"/>
    </source>
</evidence>
<keyword evidence="1" id="KW-1185">Reference proteome</keyword>
<proteinExistence type="predicted"/>
<dbReference type="WBParaSite" id="SMUV_0001083901-mRNA-1">
    <property type="protein sequence ID" value="SMUV_0001083901-mRNA-1"/>
    <property type="gene ID" value="SMUV_0001083901"/>
</dbReference>
<organism evidence="1 2">
    <name type="scientific">Syphacia muris</name>
    <dbReference type="NCBI Taxonomy" id="451379"/>
    <lineage>
        <taxon>Eukaryota</taxon>
        <taxon>Metazoa</taxon>
        <taxon>Ecdysozoa</taxon>
        <taxon>Nematoda</taxon>
        <taxon>Chromadorea</taxon>
        <taxon>Rhabditida</taxon>
        <taxon>Spirurina</taxon>
        <taxon>Oxyuridomorpha</taxon>
        <taxon>Oxyuroidea</taxon>
        <taxon>Oxyuridae</taxon>
        <taxon>Syphacia</taxon>
    </lineage>
</organism>
<sequence length="78" mass="8541">MAQKSCSGGIQRQNSELTLYQQHSLTHTMTVCQHRLAAATAVSHAVLRRHKKSSISAVFFASVPKEAMTNNLVVVDAF</sequence>
<accession>A0A0N5B0N7</accession>
<protein>
    <submittedName>
        <fullName evidence="2">Uncharacterized protein</fullName>
    </submittedName>
</protein>
<evidence type="ECO:0000313" key="1">
    <source>
        <dbReference type="Proteomes" id="UP000046393"/>
    </source>
</evidence>